<dbReference type="OrthoDB" id="10029313at2759"/>
<reference evidence="3" key="1">
    <citation type="journal article" date="2019" name="bioRxiv">
        <title>The Genome of the Zebra Mussel, Dreissena polymorpha: A Resource for Invasive Species Research.</title>
        <authorList>
            <person name="McCartney M.A."/>
            <person name="Auch B."/>
            <person name="Kono T."/>
            <person name="Mallez S."/>
            <person name="Zhang Y."/>
            <person name="Obille A."/>
            <person name="Becker A."/>
            <person name="Abrahante J.E."/>
            <person name="Garbe J."/>
            <person name="Badalamenti J.P."/>
            <person name="Herman A."/>
            <person name="Mangelson H."/>
            <person name="Liachko I."/>
            <person name="Sullivan S."/>
            <person name="Sone E.D."/>
            <person name="Koren S."/>
            <person name="Silverstein K.A.T."/>
            <person name="Beckman K.B."/>
            <person name="Gohl D.M."/>
        </authorList>
    </citation>
    <scope>NUCLEOTIDE SEQUENCE</scope>
    <source>
        <strain evidence="3">Duluth1</strain>
        <tissue evidence="3">Whole animal</tissue>
    </source>
</reference>
<dbReference type="Pfam" id="PF01541">
    <property type="entry name" value="GIY-YIG"/>
    <property type="match status" value="1"/>
</dbReference>
<dbReference type="SUPFAM" id="SSF54001">
    <property type="entry name" value="Cysteine proteinases"/>
    <property type="match status" value="1"/>
</dbReference>
<protein>
    <recommendedName>
        <fullName evidence="2">OTU domain-containing protein</fullName>
    </recommendedName>
</protein>
<evidence type="ECO:0000313" key="4">
    <source>
        <dbReference type="Proteomes" id="UP000828390"/>
    </source>
</evidence>
<comment type="caution">
    <text evidence="3">The sequence shown here is derived from an EMBL/GenBank/DDBJ whole genome shotgun (WGS) entry which is preliminary data.</text>
</comment>
<keyword evidence="1" id="KW-0175">Coiled coil</keyword>
<dbReference type="CDD" id="cd10442">
    <property type="entry name" value="GIY-YIG_PLEs"/>
    <property type="match status" value="1"/>
</dbReference>
<proteinExistence type="predicted"/>
<dbReference type="InterPro" id="IPR003323">
    <property type="entry name" value="OTU_dom"/>
</dbReference>
<dbReference type="Pfam" id="PF26215">
    <property type="entry name" value="HTH_animal"/>
    <property type="match status" value="1"/>
</dbReference>
<dbReference type="InterPro" id="IPR038765">
    <property type="entry name" value="Papain-like_cys_pep_sf"/>
</dbReference>
<dbReference type="PANTHER" id="PTHR21301">
    <property type="entry name" value="REVERSE TRANSCRIPTASE"/>
    <property type="match status" value="1"/>
</dbReference>
<accession>A0A9D4I2A5</accession>
<dbReference type="EMBL" id="JAIWYP010000010">
    <property type="protein sequence ID" value="KAH3747686.1"/>
    <property type="molecule type" value="Genomic_DNA"/>
</dbReference>
<dbReference type="CDD" id="cd22744">
    <property type="entry name" value="OTU"/>
    <property type="match status" value="1"/>
</dbReference>
<feature type="coiled-coil region" evidence="1">
    <location>
        <begin position="478"/>
        <end position="505"/>
    </location>
</feature>
<gene>
    <name evidence="3" type="ORF">DPMN_182115</name>
</gene>
<dbReference type="Pfam" id="PF02338">
    <property type="entry name" value="OTU"/>
    <property type="match status" value="1"/>
</dbReference>
<reference evidence="3" key="2">
    <citation type="submission" date="2020-11" db="EMBL/GenBank/DDBJ databases">
        <authorList>
            <person name="McCartney M.A."/>
            <person name="Auch B."/>
            <person name="Kono T."/>
            <person name="Mallez S."/>
            <person name="Becker A."/>
            <person name="Gohl D.M."/>
            <person name="Silverstein K.A.T."/>
            <person name="Koren S."/>
            <person name="Bechman K.B."/>
            <person name="Herman A."/>
            <person name="Abrahante J.E."/>
            <person name="Garbe J."/>
        </authorList>
    </citation>
    <scope>NUCLEOTIDE SEQUENCE</scope>
    <source>
        <strain evidence="3">Duluth1</strain>
        <tissue evidence="3">Whole animal</tissue>
    </source>
</reference>
<dbReference type="Gene3D" id="3.90.70.80">
    <property type="match status" value="1"/>
</dbReference>
<keyword evidence="4" id="KW-1185">Reference proteome</keyword>
<organism evidence="3 4">
    <name type="scientific">Dreissena polymorpha</name>
    <name type="common">Zebra mussel</name>
    <name type="synonym">Mytilus polymorpha</name>
    <dbReference type="NCBI Taxonomy" id="45954"/>
    <lineage>
        <taxon>Eukaryota</taxon>
        <taxon>Metazoa</taxon>
        <taxon>Spiralia</taxon>
        <taxon>Lophotrochozoa</taxon>
        <taxon>Mollusca</taxon>
        <taxon>Bivalvia</taxon>
        <taxon>Autobranchia</taxon>
        <taxon>Heteroconchia</taxon>
        <taxon>Euheterodonta</taxon>
        <taxon>Imparidentia</taxon>
        <taxon>Neoheterodontei</taxon>
        <taxon>Myida</taxon>
        <taxon>Dreissenoidea</taxon>
        <taxon>Dreissenidae</taxon>
        <taxon>Dreissena</taxon>
    </lineage>
</organism>
<evidence type="ECO:0000259" key="2">
    <source>
        <dbReference type="PROSITE" id="PS50802"/>
    </source>
</evidence>
<evidence type="ECO:0000313" key="3">
    <source>
        <dbReference type="EMBL" id="KAH3747686.1"/>
    </source>
</evidence>
<dbReference type="PROSITE" id="PS50802">
    <property type="entry name" value="OTU"/>
    <property type="match status" value="1"/>
</dbReference>
<dbReference type="AlphaFoldDB" id="A0A9D4I2A5"/>
<sequence length="1072" mass="124984">MSMKNYITSHQSKLLRYKSHADFLNKCLTEGIVPNGFKLQWEPQIDMDLETREKCAKVKKDASLRLITLTEKAITSKIIELQSNNVDIHNENSNHLQRSLYERKQNKLQKARMLNFDIRDINNSLDDFIVKNVAGDGNCFYRCIALDIYGSVEKHACIRDKIVHHMHNNTNLYSVYIDEDINIHITNQSHKDGRMSSWATEAEIYAAATVYSAVVQIYNVTNGVTQILNFEPVTKSTKIKRYFFLKMEHGHFDSLRVKSKQKVSHDRIEDTSQFDWFDMEQLPEKPHVKTVSHDEMVRIPKPSEVEHACFKDKKKVINKDNPHKDTDRDLVTKDQFSTIINLSSRDLTFNEKEILSKGLKFIPTTNKYDITKLQSDLCEWERRMRLKEYFHDKQNDQEKDNIKPWMKKKSRFTPTPGREKSLDTYIDAVKREILYGLKDRVQSNISDKESKALQSLLNDSSIIIRPADKGSGVVVVNTEDYIKNLEKEMNECDSYEKNNGKCKHEASRAVKKVANKLYRDGLIDQELKDYLIPKHPQEAKLKGNPKIHKNNNPYRTIVNGIRTATENMAEVAEKELNEFVETTPSYIKDTTDFLTKLQEIPNEIPENTMLFCFDVIKLYPSIPKQKGLEACREALETRTDKTIPSKAIEEMITTVLDNNIITFNGTEYKQRKGVAIGSKLGRNFACAYMRKWDEELMKNEFIPIFYKRYIDDGFGFWTHGLEKLNEFLMFANQIDESIQVEMRVGGKEIEFLDTIVKIEDRKVITSLYTKPSDKHMYLNYKSSHPRKTKEAIPYSQAIRLKRICSKDTDYQVHKKKLKHYLRKRGYSGKIIDRQFDRADKLDRDTLLKPSEDKKKNMKRVPLVLTYSKKLPRIHDIVKKHLPLLHESNRMKEVFNEMPIVAYRRDKNIADILVHEKTNRTMTREVNPVERCTKKCVVCDMLTRGLHNRGGVSGVTISKRQTCEACNVIYGINCIQCGKIVYVGETSRSLKERLKEHEADTRHHRSKPVAEHFNSGQHSVEDMGVCVLQNIRDNSDYYRKIKELNWIQLLKTEVPNGLNTKAASDLVWQNYRR</sequence>
<evidence type="ECO:0000256" key="1">
    <source>
        <dbReference type="SAM" id="Coils"/>
    </source>
</evidence>
<name>A0A9D4I2A5_DREPO</name>
<feature type="domain" description="OTU" evidence="2">
    <location>
        <begin position="128"/>
        <end position="258"/>
    </location>
</feature>
<dbReference type="InterPro" id="IPR000305">
    <property type="entry name" value="GIY-YIG_endonuc"/>
</dbReference>
<dbReference type="PANTHER" id="PTHR21301:SF10">
    <property type="entry name" value="REVERSE TRANSCRIPTASE DOMAIN-CONTAINING PROTEIN"/>
    <property type="match status" value="1"/>
</dbReference>
<dbReference type="InterPro" id="IPR058912">
    <property type="entry name" value="HTH_animal"/>
</dbReference>
<dbReference type="Proteomes" id="UP000828390">
    <property type="component" value="Unassembled WGS sequence"/>
</dbReference>